<dbReference type="PANTHER" id="PTHR33055">
    <property type="entry name" value="TRANSPOSASE FOR INSERTION SEQUENCE ELEMENT IS1111A"/>
    <property type="match status" value="1"/>
</dbReference>
<organism evidence="3 4">
    <name type="scientific">Candidatus Magnetoglobus multicellularis str. Araruama</name>
    <dbReference type="NCBI Taxonomy" id="890399"/>
    <lineage>
        <taxon>Bacteria</taxon>
        <taxon>Pseudomonadati</taxon>
        <taxon>Thermodesulfobacteriota</taxon>
        <taxon>Desulfobacteria</taxon>
        <taxon>Desulfobacterales</taxon>
        <taxon>Desulfobacteraceae</taxon>
        <taxon>Candidatus Magnetoglobus</taxon>
    </lineage>
</organism>
<accession>A0A1V1P3F6</accession>
<reference evidence="4" key="1">
    <citation type="submission" date="2012-11" db="EMBL/GenBank/DDBJ databases">
        <authorList>
            <person name="Lucero-Rivera Y.E."/>
            <person name="Tovar-Ramirez D."/>
        </authorList>
    </citation>
    <scope>NUCLEOTIDE SEQUENCE [LARGE SCALE GENOMIC DNA]</scope>
    <source>
        <strain evidence="4">Araruama</strain>
    </source>
</reference>
<gene>
    <name evidence="3" type="ORF">OMM_03991</name>
</gene>
<dbReference type="GO" id="GO:0004803">
    <property type="term" value="F:transposase activity"/>
    <property type="evidence" value="ECO:0007669"/>
    <property type="project" value="InterPro"/>
</dbReference>
<dbReference type="AlphaFoldDB" id="A0A1V1P3F6"/>
<comment type="caution">
    <text evidence="3">The sequence shown here is derived from an EMBL/GenBank/DDBJ whole genome shotgun (WGS) entry which is preliminary data.</text>
</comment>
<protein>
    <recommendedName>
        <fullName evidence="2">Transposase IS116/IS110/IS902 C-terminal domain-containing protein</fullName>
    </recommendedName>
</protein>
<dbReference type="PANTHER" id="PTHR33055:SF13">
    <property type="entry name" value="TRANSPOSASE"/>
    <property type="match status" value="1"/>
</dbReference>
<feature type="compositionally biased region" description="Polar residues" evidence="1">
    <location>
        <begin position="180"/>
        <end position="190"/>
    </location>
</feature>
<evidence type="ECO:0000259" key="2">
    <source>
        <dbReference type="Pfam" id="PF02371"/>
    </source>
</evidence>
<dbReference type="GO" id="GO:0006313">
    <property type="term" value="P:DNA transposition"/>
    <property type="evidence" value="ECO:0007669"/>
    <property type="project" value="InterPro"/>
</dbReference>
<evidence type="ECO:0000313" key="3">
    <source>
        <dbReference type="EMBL" id="ETR69341.1"/>
    </source>
</evidence>
<dbReference type="EMBL" id="ATBP01000668">
    <property type="protein sequence ID" value="ETR69341.1"/>
    <property type="molecule type" value="Genomic_DNA"/>
</dbReference>
<proteinExistence type="predicted"/>
<feature type="region of interest" description="Disordered" evidence="1">
    <location>
        <begin position="136"/>
        <end position="190"/>
    </location>
</feature>
<sequence>MLADKFTTPEAQLLTRIPGVGIESAIGMMIEIENIERFSSTKKIAAFFGLHPVFKVSGDKGSGYRMSKKGRKAPRSILYMLTLSAIQRNPIIKEIYEERTSKGMEKMAAIGLCMHKLLRIMYGMLKNNTEFDAEIDRQNRKDKQLNKSVPKRKDKKRRFQKYDSKAPTSGRQYKKRKEQTQATSQNHKNN</sequence>
<dbReference type="GO" id="GO:0003677">
    <property type="term" value="F:DNA binding"/>
    <property type="evidence" value="ECO:0007669"/>
    <property type="project" value="InterPro"/>
</dbReference>
<feature type="compositionally biased region" description="Basic and acidic residues" evidence="1">
    <location>
        <begin position="136"/>
        <end position="145"/>
    </location>
</feature>
<name>A0A1V1P3F6_9BACT</name>
<dbReference type="InterPro" id="IPR003346">
    <property type="entry name" value="Transposase_20"/>
</dbReference>
<feature type="compositionally biased region" description="Basic residues" evidence="1">
    <location>
        <begin position="149"/>
        <end position="159"/>
    </location>
</feature>
<evidence type="ECO:0000313" key="4">
    <source>
        <dbReference type="Proteomes" id="UP000189670"/>
    </source>
</evidence>
<dbReference type="Proteomes" id="UP000189670">
    <property type="component" value="Unassembled WGS sequence"/>
</dbReference>
<feature type="domain" description="Transposase IS116/IS110/IS902 C-terminal" evidence="2">
    <location>
        <begin position="11"/>
        <end position="97"/>
    </location>
</feature>
<dbReference type="InterPro" id="IPR047650">
    <property type="entry name" value="Transpos_IS110"/>
</dbReference>
<evidence type="ECO:0000256" key="1">
    <source>
        <dbReference type="SAM" id="MobiDB-lite"/>
    </source>
</evidence>
<dbReference type="Pfam" id="PF02371">
    <property type="entry name" value="Transposase_20"/>
    <property type="match status" value="1"/>
</dbReference>